<feature type="region of interest" description="Disordered" evidence="1">
    <location>
        <begin position="24"/>
        <end position="98"/>
    </location>
</feature>
<proteinExistence type="predicted"/>
<accession>A0A7S4PSG4</accession>
<protein>
    <submittedName>
        <fullName evidence="2">Uncharacterized protein</fullName>
    </submittedName>
</protein>
<dbReference type="AlphaFoldDB" id="A0A7S4PSG4"/>
<dbReference type="EMBL" id="HBNR01001185">
    <property type="protein sequence ID" value="CAE4561235.1"/>
    <property type="molecule type" value="Transcribed_RNA"/>
</dbReference>
<gene>
    <name evidence="2" type="ORF">AMON00008_LOCUS854</name>
</gene>
<evidence type="ECO:0000313" key="2">
    <source>
        <dbReference type="EMBL" id="CAE4561235.1"/>
    </source>
</evidence>
<feature type="compositionally biased region" description="Acidic residues" evidence="1">
    <location>
        <begin position="53"/>
        <end position="62"/>
    </location>
</feature>
<evidence type="ECO:0000256" key="1">
    <source>
        <dbReference type="SAM" id="MobiDB-lite"/>
    </source>
</evidence>
<name>A0A7S4PSG4_9DINO</name>
<organism evidence="2">
    <name type="scientific">Alexandrium monilatum</name>
    <dbReference type="NCBI Taxonomy" id="311494"/>
    <lineage>
        <taxon>Eukaryota</taxon>
        <taxon>Sar</taxon>
        <taxon>Alveolata</taxon>
        <taxon>Dinophyceae</taxon>
        <taxon>Gonyaulacales</taxon>
        <taxon>Pyrocystaceae</taxon>
        <taxon>Alexandrium</taxon>
    </lineage>
</organism>
<sequence>MSRPGFGAMPLLLQRVSHWHAQDLAHPGARGRSVRVSFADGPAPSEPPANEKDVEDDDDESDEVRPEEMDIPPPGAKDRWGGPAMQQPDDREGPFIEGGLTGAAPALLAVACSNLRVQSLPVAPEFHRRRCPGRPGHAAADLRGRRYAAFL</sequence>
<reference evidence="2" key="1">
    <citation type="submission" date="2021-01" db="EMBL/GenBank/DDBJ databases">
        <authorList>
            <person name="Corre E."/>
            <person name="Pelletier E."/>
            <person name="Niang G."/>
            <person name="Scheremetjew M."/>
            <person name="Finn R."/>
            <person name="Kale V."/>
            <person name="Holt S."/>
            <person name="Cochrane G."/>
            <person name="Meng A."/>
            <person name="Brown T."/>
            <person name="Cohen L."/>
        </authorList>
    </citation>
    <scope>NUCLEOTIDE SEQUENCE</scope>
    <source>
        <strain evidence="2">CCMP3105</strain>
    </source>
</reference>